<comment type="caution">
    <text evidence="2">The sequence shown here is derived from an EMBL/GenBank/DDBJ whole genome shotgun (WGS) entry which is preliminary data.</text>
</comment>
<feature type="region of interest" description="Disordered" evidence="1">
    <location>
        <begin position="132"/>
        <end position="202"/>
    </location>
</feature>
<gene>
    <name evidence="2" type="ORF">CBR_g37591</name>
</gene>
<dbReference type="InterPro" id="IPR021109">
    <property type="entry name" value="Peptidase_aspartic_dom_sf"/>
</dbReference>
<reference evidence="2 3" key="1">
    <citation type="journal article" date="2018" name="Cell">
        <title>The Chara Genome: Secondary Complexity and Implications for Plant Terrestrialization.</title>
        <authorList>
            <person name="Nishiyama T."/>
            <person name="Sakayama H."/>
            <person name="Vries J.D."/>
            <person name="Buschmann H."/>
            <person name="Saint-Marcoux D."/>
            <person name="Ullrich K.K."/>
            <person name="Haas F.B."/>
            <person name="Vanderstraeten L."/>
            <person name="Becker D."/>
            <person name="Lang D."/>
            <person name="Vosolsobe S."/>
            <person name="Rombauts S."/>
            <person name="Wilhelmsson P.K.I."/>
            <person name="Janitza P."/>
            <person name="Kern R."/>
            <person name="Heyl A."/>
            <person name="Rumpler F."/>
            <person name="Villalobos L.I.A.C."/>
            <person name="Clay J.M."/>
            <person name="Skokan R."/>
            <person name="Toyoda A."/>
            <person name="Suzuki Y."/>
            <person name="Kagoshima H."/>
            <person name="Schijlen E."/>
            <person name="Tajeshwar N."/>
            <person name="Catarino B."/>
            <person name="Hetherington A.J."/>
            <person name="Saltykova A."/>
            <person name="Bonnot C."/>
            <person name="Breuninger H."/>
            <person name="Symeonidi A."/>
            <person name="Radhakrishnan G.V."/>
            <person name="Van Nieuwerburgh F."/>
            <person name="Deforce D."/>
            <person name="Chang C."/>
            <person name="Karol K.G."/>
            <person name="Hedrich R."/>
            <person name="Ulvskov P."/>
            <person name="Glockner G."/>
            <person name="Delwiche C.F."/>
            <person name="Petrasek J."/>
            <person name="Van de Peer Y."/>
            <person name="Friml J."/>
            <person name="Beilby M."/>
            <person name="Dolan L."/>
            <person name="Kohara Y."/>
            <person name="Sugano S."/>
            <person name="Fujiyama A."/>
            <person name="Delaux P.-M."/>
            <person name="Quint M."/>
            <person name="TheiBen G."/>
            <person name="Hagemann M."/>
            <person name="Harholt J."/>
            <person name="Dunand C."/>
            <person name="Zachgo S."/>
            <person name="Langdale J."/>
            <person name="Maumus F."/>
            <person name="Straeten D.V.D."/>
            <person name="Gould S.B."/>
            <person name="Rensing S.A."/>
        </authorList>
    </citation>
    <scope>NUCLEOTIDE SEQUENCE [LARGE SCALE GENOMIC DNA]</scope>
    <source>
        <strain evidence="2 3">S276</strain>
    </source>
</reference>
<evidence type="ECO:0008006" key="4">
    <source>
        <dbReference type="Google" id="ProtNLM"/>
    </source>
</evidence>
<evidence type="ECO:0000256" key="1">
    <source>
        <dbReference type="SAM" id="MobiDB-lite"/>
    </source>
</evidence>
<feature type="region of interest" description="Disordered" evidence="1">
    <location>
        <begin position="1"/>
        <end position="30"/>
    </location>
</feature>
<feature type="region of interest" description="Disordered" evidence="1">
    <location>
        <begin position="616"/>
        <end position="717"/>
    </location>
</feature>
<dbReference type="EMBL" id="BFEA01000451">
    <property type="protein sequence ID" value="GBG83791.1"/>
    <property type="molecule type" value="Genomic_DNA"/>
</dbReference>
<feature type="compositionally biased region" description="Basic and acidic residues" evidence="1">
    <location>
        <begin position="172"/>
        <end position="201"/>
    </location>
</feature>
<dbReference type="Gene3D" id="2.40.70.10">
    <property type="entry name" value="Acid Proteases"/>
    <property type="match status" value="1"/>
</dbReference>
<feature type="compositionally biased region" description="Basic and acidic residues" evidence="1">
    <location>
        <begin position="703"/>
        <end position="717"/>
    </location>
</feature>
<feature type="compositionally biased region" description="Basic and acidic residues" evidence="1">
    <location>
        <begin position="1"/>
        <end position="10"/>
    </location>
</feature>
<organism evidence="2 3">
    <name type="scientific">Chara braunii</name>
    <name type="common">Braun's stonewort</name>
    <dbReference type="NCBI Taxonomy" id="69332"/>
    <lineage>
        <taxon>Eukaryota</taxon>
        <taxon>Viridiplantae</taxon>
        <taxon>Streptophyta</taxon>
        <taxon>Charophyceae</taxon>
        <taxon>Charales</taxon>
        <taxon>Characeae</taxon>
        <taxon>Chara</taxon>
    </lineage>
</organism>
<dbReference type="CDD" id="cd00303">
    <property type="entry name" value="retropepsin_like"/>
    <property type="match status" value="1"/>
</dbReference>
<dbReference type="AlphaFoldDB" id="A0A388LNF4"/>
<accession>A0A388LNF4</accession>
<dbReference type="Gramene" id="GBG83791">
    <property type="protein sequence ID" value="GBG83791"/>
    <property type="gene ID" value="CBR_g37591"/>
</dbReference>
<dbReference type="Proteomes" id="UP000265515">
    <property type="component" value="Unassembled WGS sequence"/>
</dbReference>
<sequence>MRISKEKEDVPMIEIEPEEDNEVKESSKEVMGRMEDLMDKIRRLNTRMTDICREVKDLEMSIPHVFTMGQEKEASEPRAHNVRAVRATQTQQAFAMSQGREGSESRASNARAVRATLTAGSDAAYRALRNYTPHTARKPKGGNTSKEPAQDLLPPQAKASIDIGEDKEDQDEVLRGEENQRTEQRAKKRKTNDGKEKVGEKSKKKWRYQTSIEEGMDLENLVNKLLEGHNELLNLKEILATAPKLRELVKAKLARKRVATVRLGDLIPREANSTIAGSKMDWKSVGAGSIDVNIRGKDCLGMVNTGAEMNIMNSETAEKLGLEIDKRDCGYFNGESGKSGYTGRASNVMVEVGRVKVQAEDGEEVVKLDEIVLGDDYEYSEELEGEEFEQGEIPEDFREVEYDGFHLEMGLLLSGDKREREKGGMVGHTRSIPGEEERLRHPMVTRDSAGMPVYKKGDSLRQFLREYENHVFIREWDVPTMMKNVVGVGECRKAMKEMAMRVFGWPSFKVAMWAKYADLRRDEIEDNITFDEINLEDFEDSIGLCAEKNRWDDEEKMEQAAIRVIPRECETVRKIREGSDTWGDFLVEMRKTYHLSIQRQKKRQLFQEQGVRIGRRKEELERTQRKNGNETPPRQGEGKIIRNMEMPEVQGKERRIARKEEGRDKSPEEKEEEREEKRKEKKERKMEEAGPLVRAEATSSMEPLKDHGTRRLTEEER</sequence>
<feature type="compositionally biased region" description="Basic and acidic residues" evidence="1">
    <location>
        <begin position="650"/>
        <end position="668"/>
    </location>
</feature>
<keyword evidence="3" id="KW-1185">Reference proteome</keyword>
<protein>
    <recommendedName>
        <fullName evidence="4">Peptidase A2 domain-containing protein</fullName>
    </recommendedName>
</protein>
<feature type="compositionally biased region" description="Basic and acidic residues" evidence="1">
    <location>
        <begin position="675"/>
        <end position="688"/>
    </location>
</feature>
<name>A0A388LNF4_CHABU</name>
<proteinExistence type="predicted"/>
<feature type="compositionally biased region" description="Basic and acidic residues" evidence="1">
    <location>
        <begin position="616"/>
        <end position="628"/>
    </location>
</feature>
<evidence type="ECO:0000313" key="2">
    <source>
        <dbReference type="EMBL" id="GBG83791.1"/>
    </source>
</evidence>
<evidence type="ECO:0000313" key="3">
    <source>
        <dbReference type="Proteomes" id="UP000265515"/>
    </source>
</evidence>